<dbReference type="EMBL" id="CP076448">
    <property type="protein sequence ID" value="QXM23869.1"/>
    <property type="molecule type" value="Genomic_DNA"/>
</dbReference>
<dbReference type="Proteomes" id="UP000694001">
    <property type="component" value="Chromosome"/>
</dbReference>
<evidence type="ECO:0000256" key="1">
    <source>
        <dbReference type="SAM" id="Phobius"/>
    </source>
</evidence>
<keyword evidence="1" id="KW-0812">Transmembrane</keyword>
<name>A0A975U1D3_9PROT</name>
<feature type="transmembrane region" description="Helical" evidence="1">
    <location>
        <begin position="39"/>
        <end position="61"/>
    </location>
</feature>
<accession>A0A975U1D3</accession>
<evidence type="ECO:0000313" key="3">
    <source>
        <dbReference type="Proteomes" id="UP000694001"/>
    </source>
</evidence>
<evidence type="ECO:0000313" key="2">
    <source>
        <dbReference type="EMBL" id="QXM23869.1"/>
    </source>
</evidence>
<keyword evidence="1" id="KW-1133">Transmembrane helix</keyword>
<dbReference type="AlphaFoldDB" id="A0A975U1D3"/>
<keyword evidence="3" id="KW-1185">Reference proteome</keyword>
<protein>
    <submittedName>
        <fullName evidence="2">Uncharacterized protein</fullName>
    </submittedName>
</protein>
<organism evidence="2 3">
    <name type="scientific">Elioraea tepida</name>
    <dbReference type="NCBI Taxonomy" id="2843330"/>
    <lineage>
        <taxon>Bacteria</taxon>
        <taxon>Pseudomonadati</taxon>
        <taxon>Pseudomonadota</taxon>
        <taxon>Alphaproteobacteria</taxon>
        <taxon>Acetobacterales</taxon>
        <taxon>Elioraeaceae</taxon>
        <taxon>Elioraea</taxon>
    </lineage>
</organism>
<gene>
    <name evidence="2" type="ORF">KO353_11240</name>
</gene>
<dbReference type="RefSeq" id="WP_218284799.1">
    <property type="nucleotide sequence ID" value="NZ_CP076448.1"/>
</dbReference>
<reference evidence="2" key="1">
    <citation type="submission" date="2021-06" db="EMBL/GenBank/DDBJ databases">
        <title>Elioraea tepida, sp. nov., a moderately thermophilic aerobic anoxygenic phototrophic bacterium isolated from an alkaline siliceous hot spring mat community in Yellowstone National Park, WY, USA.</title>
        <authorList>
            <person name="Saini M.K."/>
            <person name="Yoshida S."/>
            <person name="Sebastian A."/>
            <person name="Hirose S."/>
            <person name="Hara E."/>
            <person name="Tamaki H."/>
            <person name="Soulier N.T."/>
            <person name="Albert I."/>
            <person name="Hanada S."/>
            <person name="Bryant D.A."/>
            <person name="Tank M."/>
        </authorList>
    </citation>
    <scope>NUCLEOTIDE SEQUENCE</scope>
    <source>
        <strain evidence="2">MS-P2</strain>
    </source>
</reference>
<sequence length="64" mass="6576">MHRIAVMSSGTLDCLPHNGAVVTLLKVCGTTNAESYGDLVMSVIVGPVITLVAVIVLGSLFGSF</sequence>
<dbReference type="KEGG" id="elio:KO353_11240"/>
<keyword evidence="1" id="KW-0472">Membrane</keyword>
<proteinExistence type="predicted"/>